<proteinExistence type="predicted"/>
<evidence type="ECO:0000256" key="2">
    <source>
        <dbReference type="SAM" id="Phobius"/>
    </source>
</evidence>
<feature type="transmembrane region" description="Helical" evidence="2">
    <location>
        <begin position="94"/>
        <end position="118"/>
    </location>
</feature>
<evidence type="ECO:0000256" key="1">
    <source>
        <dbReference type="SAM" id="MobiDB-lite"/>
    </source>
</evidence>
<evidence type="ECO:0000313" key="4">
    <source>
        <dbReference type="Proteomes" id="UP001515480"/>
    </source>
</evidence>
<accession>A0AB34K4Z7</accession>
<keyword evidence="2" id="KW-1133">Transmembrane helix</keyword>
<organism evidence="3 4">
    <name type="scientific">Prymnesium parvum</name>
    <name type="common">Toxic golden alga</name>
    <dbReference type="NCBI Taxonomy" id="97485"/>
    <lineage>
        <taxon>Eukaryota</taxon>
        <taxon>Haptista</taxon>
        <taxon>Haptophyta</taxon>
        <taxon>Prymnesiophyceae</taxon>
        <taxon>Prymnesiales</taxon>
        <taxon>Prymnesiaceae</taxon>
        <taxon>Prymnesium</taxon>
    </lineage>
</organism>
<gene>
    <name evidence="3" type="ORF">AB1Y20_016119</name>
</gene>
<dbReference type="Proteomes" id="UP001515480">
    <property type="component" value="Unassembled WGS sequence"/>
</dbReference>
<keyword evidence="2" id="KW-0812">Transmembrane</keyword>
<name>A0AB34K4Z7_PRYPA</name>
<keyword evidence="4" id="KW-1185">Reference proteome</keyword>
<sequence length="249" mass="27050">MGSAPRGSPSQRCSAPRKGDAAGGHVTKTPAGSQPPFITKRSLRQLSREERGASTSEDEEESRLLSESPIPARRLFHERKLHTDGFQRREAVRLCVVLLLVLVSICAWAPVIAHLIGWPAAAAQGSHAARRAVHETSTVQAQPLGIAYVFHEPGCAGESLKLTHSMDLCWLRYNSGIDAKDNVASVLLVPEQHPGIEALVYGTCALTELPENPMLLEIIRAEGCTDLKYPICGRLELRAAVAPENARRD</sequence>
<dbReference type="EMBL" id="JBGBPQ010000003">
    <property type="protein sequence ID" value="KAL1527454.1"/>
    <property type="molecule type" value="Genomic_DNA"/>
</dbReference>
<keyword evidence="2" id="KW-0472">Membrane</keyword>
<reference evidence="3 4" key="1">
    <citation type="journal article" date="2024" name="Science">
        <title>Giant polyketide synthase enzymes in the biosynthesis of giant marine polyether toxins.</title>
        <authorList>
            <person name="Fallon T.R."/>
            <person name="Shende V.V."/>
            <person name="Wierzbicki I.H."/>
            <person name="Pendleton A.L."/>
            <person name="Watervoot N.F."/>
            <person name="Auber R.P."/>
            <person name="Gonzalez D.J."/>
            <person name="Wisecaver J.H."/>
            <person name="Moore B.S."/>
        </authorList>
    </citation>
    <scope>NUCLEOTIDE SEQUENCE [LARGE SCALE GENOMIC DNA]</scope>
    <source>
        <strain evidence="3 4">12B1</strain>
    </source>
</reference>
<protein>
    <submittedName>
        <fullName evidence="3">Uncharacterized protein</fullName>
    </submittedName>
</protein>
<dbReference type="AlphaFoldDB" id="A0AB34K4Z7"/>
<evidence type="ECO:0000313" key="3">
    <source>
        <dbReference type="EMBL" id="KAL1527454.1"/>
    </source>
</evidence>
<comment type="caution">
    <text evidence="3">The sequence shown here is derived from an EMBL/GenBank/DDBJ whole genome shotgun (WGS) entry which is preliminary data.</text>
</comment>
<feature type="region of interest" description="Disordered" evidence="1">
    <location>
        <begin position="1"/>
        <end position="66"/>
    </location>
</feature>